<feature type="compositionally biased region" description="Basic and acidic residues" evidence="1">
    <location>
        <begin position="51"/>
        <end position="60"/>
    </location>
</feature>
<dbReference type="EMBL" id="SSTE01011333">
    <property type="protein sequence ID" value="KAA0051204.1"/>
    <property type="molecule type" value="Genomic_DNA"/>
</dbReference>
<evidence type="ECO:0000256" key="1">
    <source>
        <dbReference type="SAM" id="MobiDB-lite"/>
    </source>
</evidence>
<sequence>MKYRDGDTSFHTRLFPAINLAILLRVSPLYVGIYRLSREYQVDRQGFAPPLREEGWRDTSRPISSLETHRQKDMLDQLP</sequence>
<feature type="compositionally biased region" description="Basic and acidic residues" evidence="1">
    <location>
        <begin position="67"/>
        <end position="79"/>
    </location>
</feature>
<evidence type="ECO:0000313" key="4">
    <source>
        <dbReference type="Proteomes" id="UP000321393"/>
    </source>
</evidence>
<reference evidence="3 4" key="1">
    <citation type="submission" date="2019-08" db="EMBL/GenBank/DDBJ databases">
        <title>Draft genome sequences of two oriental melons (Cucumis melo L. var makuwa).</title>
        <authorList>
            <person name="Kwon S.-Y."/>
        </authorList>
    </citation>
    <scope>NUCLEOTIDE SEQUENCE [LARGE SCALE GENOMIC DNA]</scope>
    <source>
        <strain evidence="4">cv. SW 3</strain>
        <tissue evidence="3">Leaf</tissue>
    </source>
</reference>
<gene>
    <name evidence="3" type="ORF">E6C27_scaffold46635G00160</name>
</gene>
<proteinExistence type="predicted"/>
<evidence type="ECO:0000256" key="2">
    <source>
        <dbReference type="SAM" id="Phobius"/>
    </source>
</evidence>
<comment type="caution">
    <text evidence="3">The sequence shown here is derived from an EMBL/GenBank/DDBJ whole genome shotgun (WGS) entry which is preliminary data.</text>
</comment>
<keyword evidence="2" id="KW-0472">Membrane</keyword>
<dbReference type="AlphaFoldDB" id="A0A5A7U7B3"/>
<feature type="transmembrane region" description="Helical" evidence="2">
    <location>
        <begin position="14"/>
        <end position="34"/>
    </location>
</feature>
<keyword evidence="2" id="KW-1133">Transmembrane helix</keyword>
<accession>A0A5A7U7B3</accession>
<protein>
    <submittedName>
        <fullName evidence="3">Uncharacterized protein</fullName>
    </submittedName>
</protein>
<evidence type="ECO:0000313" key="3">
    <source>
        <dbReference type="EMBL" id="KAA0051204.1"/>
    </source>
</evidence>
<keyword evidence="2" id="KW-0812">Transmembrane</keyword>
<name>A0A5A7U7B3_CUCMM</name>
<organism evidence="3 4">
    <name type="scientific">Cucumis melo var. makuwa</name>
    <name type="common">Oriental melon</name>
    <dbReference type="NCBI Taxonomy" id="1194695"/>
    <lineage>
        <taxon>Eukaryota</taxon>
        <taxon>Viridiplantae</taxon>
        <taxon>Streptophyta</taxon>
        <taxon>Embryophyta</taxon>
        <taxon>Tracheophyta</taxon>
        <taxon>Spermatophyta</taxon>
        <taxon>Magnoliopsida</taxon>
        <taxon>eudicotyledons</taxon>
        <taxon>Gunneridae</taxon>
        <taxon>Pentapetalae</taxon>
        <taxon>rosids</taxon>
        <taxon>fabids</taxon>
        <taxon>Cucurbitales</taxon>
        <taxon>Cucurbitaceae</taxon>
        <taxon>Benincaseae</taxon>
        <taxon>Cucumis</taxon>
    </lineage>
</organism>
<dbReference type="Proteomes" id="UP000321393">
    <property type="component" value="Unassembled WGS sequence"/>
</dbReference>
<feature type="region of interest" description="Disordered" evidence="1">
    <location>
        <begin position="50"/>
        <end position="79"/>
    </location>
</feature>